<name>A0ABQ0JIL7_9VIBR</name>
<keyword evidence="2" id="KW-1185">Reference proteome</keyword>
<proteinExistence type="predicted"/>
<dbReference type="EMBL" id="BBMS01000047">
    <property type="protein sequence ID" value="GAL28617.1"/>
    <property type="molecule type" value="Genomic_DNA"/>
</dbReference>
<evidence type="ECO:0000313" key="2">
    <source>
        <dbReference type="Proteomes" id="UP000029223"/>
    </source>
</evidence>
<reference evidence="2" key="1">
    <citation type="submission" date="2014-09" db="EMBL/GenBank/DDBJ databases">
        <title>Vibrio variabilis JCM 19239. (C206) whole genome shotgun sequence.</title>
        <authorList>
            <person name="Sawabe T."/>
            <person name="Meirelles P."/>
            <person name="Nakanishi M."/>
            <person name="Sayaka M."/>
            <person name="Hattori M."/>
            <person name="Ohkuma M."/>
        </authorList>
    </citation>
    <scope>NUCLEOTIDE SEQUENCE [LARGE SCALE GENOMIC DNA]</scope>
    <source>
        <strain evidence="2">JCM 19239</strain>
    </source>
</reference>
<accession>A0ABQ0JIL7</accession>
<protein>
    <submittedName>
        <fullName evidence="1">High-affinity choline uptake protein BetT</fullName>
    </submittedName>
</protein>
<organism evidence="1 2">
    <name type="scientific">Vibrio variabilis</name>
    <dbReference type="NCBI Taxonomy" id="990271"/>
    <lineage>
        <taxon>Bacteria</taxon>
        <taxon>Pseudomonadati</taxon>
        <taxon>Pseudomonadota</taxon>
        <taxon>Gammaproteobacteria</taxon>
        <taxon>Vibrionales</taxon>
        <taxon>Vibrionaceae</taxon>
        <taxon>Vibrio</taxon>
    </lineage>
</organism>
<sequence length="66" mass="7072">MIVAFLLLILVAIIGYAVTFAAIPDTLFAYLKNIIPLSNPHGREDEAGCTVGRYSIGRGGFLGHHS</sequence>
<gene>
    <name evidence="1" type="ORF">JCM19239_2802</name>
</gene>
<evidence type="ECO:0000313" key="1">
    <source>
        <dbReference type="EMBL" id="GAL28617.1"/>
    </source>
</evidence>
<dbReference type="Proteomes" id="UP000029223">
    <property type="component" value="Unassembled WGS sequence"/>
</dbReference>
<comment type="caution">
    <text evidence="1">The sequence shown here is derived from an EMBL/GenBank/DDBJ whole genome shotgun (WGS) entry which is preliminary data.</text>
</comment>